<organism evidence="2 3">
    <name type="scientific">candidate division WOR-3 bacterium</name>
    <dbReference type="NCBI Taxonomy" id="2052148"/>
    <lineage>
        <taxon>Bacteria</taxon>
        <taxon>Bacteria division WOR-3</taxon>
    </lineage>
</organism>
<evidence type="ECO:0000313" key="3">
    <source>
        <dbReference type="Proteomes" id="UP000630660"/>
    </source>
</evidence>
<feature type="transmembrane region" description="Helical" evidence="1">
    <location>
        <begin position="80"/>
        <end position="101"/>
    </location>
</feature>
<dbReference type="Proteomes" id="UP000630660">
    <property type="component" value="Unassembled WGS sequence"/>
</dbReference>
<feature type="transmembrane region" description="Helical" evidence="1">
    <location>
        <begin position="6"/>
        <end position="29"/>
    </location>
</feature>
<evidence type="ECO:0000256" key="1">
    <source>
        <dbReference type="SAM" id="Phobius"/>
    </source>
</evidence>
<evidence type="ECO:0000313" key="2">
    <source>
        <dbReference type="EMBL" id="MBD3364989.1"/>
    </source>
</evidence>
<keyword evidence="1" id="KW-0812">Transmembrane</keyword>
<dbReference type="EMBL" id="WJKJ01000239">
    <property type="protein sequence ID" value="MBD3364989.1"/>
    <property type="molecule type" value="Genomic_DNA"/>
</dbReference>
<sequence>MRRVAVILLIMCIGAAFTALVFAALIIVVRLKPGIGKLFPFLDPERLKRSHRGWLWSFIPLGTALAAGVVLLIIHNSPLMFLGGLLLICIPAAGVLGVLFLGQLARSVSQAGGNK</sequence>
<name>A0A9D5KA65_UNCW3</name>
<keyword evidence="1" id="KW-1133">Transmembrane helix</keyword>
<protein>
    <submittedName>
        <fullName evidence="2">Uncharacterized protein</fullName>
    </submittedName>
</protein>
<dbReference type="AlphaFoldDB" id="A0A9D5KA65"/>
<gene>
    <name evidence="2" type="ORF">GF359_07215</name>
</gene>
<feature type="transmembrane region" description="Helical" evidence="1">
    <location>
        <begin position="54"/>
        <end position="74"/>
    </location>
</feature>
<comment type="caution">
    <text evidence="2">The sequence shown here is derived from an EMBL/GenBank/DDBJ whole genome shotgun (WGS) entry which is preliminary data.</text>
</comment>
<accession>A0A9D5KA65</accession>
<reference evidence="2" key="1">
    <citation type="submission" date="2019-11" db="EMBL/GenBank/DDBJ databases">
        <title>Microbial mats filling the niche in hypersaline microbial mats.</title>
        <authorList>
            <person name="Wong H.L."/>
            <person name="Macleod F.I."/>
            <person name="White R.A. III"/>
            <person name="Burns B.P."/>
        </authorList>
    </citation>
    <scope>NUCLEOTIDE SEQUENCE</scope>
    <source>
        <strain evidence="2">Bin_327</strain>
    </source>
</reference>
<proteinExistence type="predicted"/>
<keyword evidence="1" id="KW-0472">Membrane</keyword>